<gene>
    <name evidence="2" type="ORF">CC84DRAFT_1213988</name>
</gene>
<dbReference type="OrthoDB" id="3796157at2759"/>
<protein>
    <submittedName>
        <fullName evidence="2">Uncharacterized protein</fullName>
    </submittedName>
</protein>
<dbReference type="GeneID" id="28766083"/>
<dbReference type="RefSeq" id="XP_018041052.1">
    <property type="nucleotide sequence ID" value="XM_018182597.1"/>
</dbReference>
<organism evidence="2 3">
    <name type="scientific">Paraphaeosphaeria sporulosa</name>
    <dbReference type="NCBI Taxonomy" id="1460663"/>
    <lineage>
        <taxon>Eukaryota</taxon>
        <taxon>Fungi</taxon>
        <taxon>Dikarya</taxon>
        <taxon>Ascomycota</taxon>
        <taxon>Pezizomycotina</taxon>
        <taxon>Dothideomycetes</taxon>
        <taxon>Pleosporomycetidae</taxon>
        <taxon>Pleosporales</taxon>
        <taxon>Massarineae</taxon>
        <taxon>Didymosphaeriaceae</taxon>
        <taxon>Paraphaeosphaeria</taxon>
    </lineage>
</organism>
<accession>A0A177CV67</accession>
<keyword evidence="3" id="KW-1185">Reference proteome</keyword>
<dbReference type="InParanoid" id="A0A177CV67"/>
<name>A0A177CV67_9PLEO</name>
<evidence type="ECO:0000313" key="2">
    <source>
        <dbReference type="EMBL" id="OAG10687.1"/>
    </source>
</evidence>
<evidence type="ECO:0000256" key="1">
    <source>
        <dbReference type="SAM" id="MobiDB-lite"/>
    </source>
</evidence>
<feature type="compositionally biased region" description="Gly residues" evidence="1">
    <location>
        <begin position="226"/>
        <end position="244"/>
    </location>
</feature>
<dbReference type="EMBL" id="KV441549">
    <property type="protein sequence ID" value="OAG10687.1"/>
    <property type="molecule type" value="Genomic_DNA"/>
</dbReference>
<dbReference type="AlphaFoldDB" id="A0A177CV67"/>
<feature type="region of interest" description="Disordered" evidence="1">
    <location>
        <begin position="212"/>
        <end position="320"/>
    </location>
</feature>
<reference evidence="2 3" key="1">
    <citation type="submission" date="2016-05" db="EMBL/GenBank/DDBJ databases">
        <title>Comparative analysis of secretome profiles of manganese(II)-oxidizing ascomycete fungi.</title>
        <authorList>
            <consortium name="DOE Joint Genome Institute"/>
            <person name="Zeiner C.A."/>
            <person name="Purvine S.O."/>
            <person name="Zink E.M."/>
            <person name="Wu S."/>
            <person name="Pasa-Tolic L."/>
            <person name="Chaput D.L."/>
            <person name="Haridas S."/>
            <person name="Grigoriev I.V."/>
            <person name="Santelli C.M."/>
            <person name="Hansel C.M."/>
        </authorList>
    </citation>
    <scope>NUCLEOTIDE SEQUENCE [LARGE SCALE GENOMIC DNA]</scope>
    <source>
        <strain evidence="2 3">AP3s5-JAC2a</strain>
    </source>
</reference>
<proteinExistence type="predicted"/>
<feature type="region of interest" description="Disordered" evidence="1">
    <location>
        <begin position="1"/>
        <end position="27"/>
    </location>
</feature>
<dbReference type="Proteomes" id="UP000077069">
    <property type="component" value="Unassembled WGS sequence"/>
</dbReference>
<feature type="compositionally biased region" description="Gly residues" evidence="1">
    <location>
        <begin position="253"/>
        <end position="276"/>
    </location>
</feature>
<evidence type="ECO:0000313" key="3">
    <source>
        <dbReference type="Proteomes" id="UP000077069"/>
    </source>
</evidence>
<sequence>MAMPMLKRCSTGFTRAEPTPISSSAVDEPRSSRTLFKQVSFSKALQFTFIKQITSPPGQKSHDDTEQITDVSNAAINAADLEKDTTAAERKARKAHMATKSRVQSLRDFFSIPSPAFSALEDIEKEEYQAWHAYARQEKEMRQRYEEIAADVEVMLRGWRVDHSPPHLSAPVLTLVTEESAVNKSGTYHSGDCELPPLSQDITWNAITLIPSPSSSVRCQDDEGIYSGGNGDSGLGDGGSGDSGSGDDKSGIGSPGDGSSGDGGSYGDRGNGGDGEQPGTKGVKGVKGGKGKGEPGDEPWLPFYWPPDRPPSSIGDGVRGNGPFWSGHTYDYAHGHGDHAQGHPFGHGHGPIGKRFAQFARFKIDGSLSAYIQELDLFTTLT</sequence>